<evidence type="ECO:0000256" key="1">
    <source>
        <dbReference type="SAM" id="MobiDB-lite"/>
    </source>
</evidence>
<gene>
    <name evidence="2" type="ORF">SAMN05216174_1232</name>
</gene>
<evidence type="ECO:0000313" key="2">
    <source>
        <dbReference type="EMBL" id="SDD92746.1"/>
    </source>
</evidence>
<feature type="compositionally biased region" description="Low complexity" evidence="1">
    <location>
        <begin position="96"/>
        <end position="115"/>
    </location>
</feature>
<keyword evidence="3" id="KW-1185">Reference proteome</keyword>
<dbReference type="RefSeq" id="WP_139191055.1">
    <property type="nucleotide sequence ID" value="NZ_FMZZ01000023.1"/>
</dbReference>
<sequence>MTTWRPDSRARSVPVADVLSREGRDLPGRSPLPRRVAGAAAGLAVAAGALLAVTGESEPRDVAGTQHPPAPTTPVAQPKIPSARVAEAAVVAPPAAAAATTQVQAPVPKQAVPVQRKTEAKAEPKPAQAKPATVADRIREAMAPFTQYWGG</sequence>
<feature type="region of interest" description="Disordered" evidence="1">
    <location>
        <begin position="96"/>
        <end position="133"/>
    </location>
</feature>
<accession>A0A1G6YT75</accession>
<dbReference type="EMBL" id="FMZZ01000023">
    <property type="protein sequence ID" value="SDD92746.1"/>
    <property type="molecule type" value="Genomic_DNA"/>
</dbReference>
<dbReference type="STRING" id="1271860.SAMN05216174_1232"/>
<organism evidence="2 3">
    <name type="scientific">Actinokineospora iranica</name>
    <dbReference type="NCBI Taxonomy" id="1271860"/>
    <lineage>
        <taxon>Bacteria</taxon>
        <taxon>Bacillati</taxon>
        <taxon>Actinomycetota</taxon>
        <taxon>Actinomycetes</taxon>
        <taxon>Pseudonocardiales</taxon>
        <taxon>Pseudonocardiaceae</taxon>
        <taxon>Actinokineospora</taxon>
    </lineage>
</organism>
<dbReference type="Proteomes" id="UP000199501">
    <property type="component" value="Unassembled WGS sequence"/>
</dbReference>
<feature type="region of interest" description="Disordered" evidence="1">
    <location>
        <begin position="56"/>
        <end position="79"/>
    </location>
</feature>
<reference evidence="3" key="1">
    <citation type="submission" date="2016-10" db="EMBL/GenBank/DDBJ databases">
        <authorList>
            <person name="Varghese N."/>
            <person name="Submissions S."/>
        </authorList>
    </citation>
    <scope>NUCLEOTIDE SEQUENCE [LARGE SCALE GENOMIC DNA]</scope>
    <source>
        <strain evidence="3">IBRC-M 10403</strain>
    </source>
</reference>
<evidence type="ECO:0000313" key="3">
    <source>
        <dbReference type="Proteomes" id="UP000199501"/>
    </source>
</evidence>
<name>A0A1G6YT75_9PSEU</name>
<proteinExistence type="predicted"/>
<dbReference type="AlphaFoldDB" id="A0A1G6YT75"/>
<protein>
    <submittedName>
        <fullName evidence="2">Angiomotin</fullName>
    </submittedName>
</protein>